<dbReference type="HOGENOM" id="CLU_1530194_0_0_7"/>
<evidence type="ECO:0008006" key="3">
    <source>
        <dbReference type="Google" id="ProtNLM"/>
    </source>
</evidence>
<dbReference type="EMBL" id="FO203503">
    <property type="protein sequence ID" value="CCK78255.1"/>
    <property type="molecule type" value="Genomic_DNA"/>
</dbReference>
<sequence length="175" mass="20273">MISQKHRILLALFLVIILFVAQGCLRKTQTIELMQTPKQTISCSQALSMGQNEISGDELALVLDQALFENDLPCWKRLMKKSLIQSRPIPMNHLAKAVHEFNANESENEFSLATYTYFLGIIRGGKSYRENDQRLMKAYVGFEIKKAKTKHDARLKRAMRVCKRLDTDLYRKFFL</sequence>
<dbReference type="RefSeq" id="WP_014955613.1">
    <property type="nucleotide sequence ID" value="NC_018645.1"/>
</dbReference>
<name>K0NC90_DESTT</name>
<accession>K0NC90</accession>
<dbReference type="KEGG" id="dto:TOL2_C00850"/>
<evidence type="ECO:0000313" key="2">
    <source>
        <dbReference type="Proteomes" id="UP000007347"/>
    </source>
</evidence>
<dbReference type="PROSITE" id="PS51257">
    <property type="entry name" value="PROKAR_LIPOPROTEIN"/>
    <property type="match status" value="1"/>
</dbReference>
<dbReference type="Proteomes" id="UP000007347">
    <property type="component" value="Chromosome"/>
</dbReference>
<organism evidence="1 2">
    <name type="scientific">Desulfobacula toluolica (strain DSM 7467 / Tol2)</name>
    <dbReference type="NCBI Taxonomy" id="651182"/>
    <lineage>
        <taxon>Bacteria</taxon>
        <taxon>Pseudomonadati</taxon>
        <taxon>Thermodesulfobacteriota</taxon>
        <taxon>Desulfobacteria</taxon>
        <taxon>Desulfobacterales</taxon>
        <taxon>Desulfobacteraceae</taxon>
        <taxon>Desulfobacula</taxon>
    </lineage>
</organism>
<dbReference type="AlphaFoldDB" id="K0NC90"/>
<gene>
    <name evidence="1" type="ordered locus">TOL2_C00850</name>
</gene>
<proteinExistence type="predicted"/>
<evidence type="ECO:0000313" key="1">
    <source>
        <dbReference type="EMBL" id="CCK78255.1"/>
    </source>
</evidence>
<reference evidence="1 2" key="1">
    <citation type="journal article" date="2013" name="Environ. Microbiol.">
        <title>Complete genome, catabolic sub-proteomes and key-metabolites of Desulfobacula toluolica Tol2, a marine, aromatic compound-degrading, sulfate-reducing bacterium.</title>
        <authorList>
            <person name="Wohlbrand L."/>
            <person name="Jacob J.H."/>
            <person name="Kube M."/>
            <person name="Mussmann M."/>
            <person name="Jarling R."/>
            <person name="Beck A."/>
            <person name="Amann R."/>
            <person name="Wilkes H."/>
            <person name="Reinhardt R."/>
            <person name="Rabus R."/>
        </authorList>
    </citation>
    <scope>NUCLEOTIDE SEQUENCE [LARGE SCALE GENOMIC DNA]</scope>
    <source>
        <strain evidence="2">DSM 7467 / Tol2</strain>
    </source>
</reference>
<dbReference type="STRING" id="651182.TOL2_C00850"/>
<protein>
    <recommendedName>
        <fullName evidence="3">Lipoprotein</fullName>
    </recommendedName>
</protein>
<keyword evidence="2" id="KW-1185">Reference proteome</keyword>